<evidence type="ECO:0000313" key="1">
    <source>
        <dbReference type="EMBL" id="RCH81029.1"/>
    </source>
</evidence>
<name>A0A367ITS5_RHIST</name>
<accession>A0A367ITS5</accession>
<organism evidence="1 2">
    <name type="scientific">Rhizopus stolonifer</name>
    <name type="common">Rhizopus nigricans</name>
    <dbReference type="NCBI Taxonomy" id="4846"/>
    <lineage>
        <taxon>Eukaryota</taxon>
        <taxon>Fungi</taxon>
        <taxon>Fungi incertae sedis</taxon>
        <taxon>Mucoromycota</taxon>
        <taxon>Mucoromycotina</taxon>
        <taxon>Mucoromycetes</taxon>
        <taxon>Mucorales</taxon>
        <taxon>Mucorineae</taxon>
        <taxon>Rhizopodaceae</taxon>
        <taxon>Rhizopus</taxon>
    </lineage>
</organism>
<dbReference type="AlphaFoldDB" id="A0A367ITS5"/>
<sequence length="72" mass="7977">MSLQHPDSQKCLSDGSCFNIIVLFNKTTKTTGSKVIEVKNTCATYLKVSSSNPKDKQFVMADENFRLKDASS</sequence>
<reference evidence="1 2" key="1">
    <citation type="journal article" date="2018" name="G3 (Bethesda)">
        <title>Phylogenetic and Phylogenomic Definition of Rhizopus Species.</title>
        <authorList>
            <person name="Gryganskyi A.P."/>
            <person name="Golan J."/>
            <person name="Dolatabadi S."/>
            <person name="Mondo S."/>
            <person name="Robb S."/>
            <person name="Idnurm A."/>
            <person name="Muszewska A."/>
            <person name="Steczkiewicz K."/>
            <person name="Masonjones S."/>
            <person name="Liao H.L."/>
            <person name="Gajdeczka M.T."/>
            <person name="Anike F."/>
            <person name="Vuek A."/>
            <person name="Anishchenko I.M."/>
            <person name="Voigt K."/>
            <person name="de Hoog G.S."/>
            <person name="Smith M.E."/>
            <person name="Heitman J."/>
            <person name="Vilgalys R."/>
            <person name="Stajich J.E."/>
        </authorList>
    </citation>
    <scope>NUCLEOTIDE SEQUENCE [LARGE SCALE GENOMIC DNA]</scope>
    <source>
        <strain evidence="1 2">LSU 92-RS-03</strain>
    </source>
</reference>
<dbReference type="EMBL" id="PJQM01005701">
    <property type="protein sequence ID" value="RCH81029.1"/>
    <property type="molecule type" value="Genomic_DNA"/>
</dbReference>
<protein>
    <submittedName>
        <fullName evidence="1">Uncharacterized protein</fullName>
    </submittedName>
</protein>
<gene>
    <name evidence="1" type="ORF">CU098_007525</name>
</gene>
<keyword evidence="2" id="KW-1185">Reference proteome</keyword>
<dbReference type="Proteomes" id="UP000253551">
    <property type="component" value="Unassembled WGS sequence"/>
</dbReference>
<evidence type="ECO:0000313" key="2">
    <source>
        <dbReference type="Proteomes" id="UP000253551"/>
    </source>
</evidence>
<comment type="caution">
    <text evidence="1">The sequence shown here is derived from an EMBL/GenBank/DDBJ whole genome shotgun (WGS) entry which is preliminary data.</text>
</comment>
<proteinExistence type="predicted"/>